<feature type="region of interest" description="Disordered" evidence="2">
    <location>
        <begin position="376"/>
        <end position="398"/>
    </location>
</feature>
<keyword evidence="1" id="KW-0479">Metal-binding</keyword>
<dbReference type="EMBL" id="LR881466">
    <property type="protein sequence ID" value="CAD5316501.1"/>
    <property type="molecule type" value="Genomic_DNA"/>
</dbReference>
<organism evidence="4 5">
    <name type="scientific">Arabidopsis thaliana</name>
    <name type="common">Mouse-ear cress</name>
    <dbReference type="NCBI Taxonomy" id="3702"/>
    <lineage>
        <taxon>Eukaryota</taxon>
        <taxon>Viridiplantae</taxon>
        <taxon>Streptophyta</taxon>
        <taxon>Embryophyta</taxon>
        <taxon>Tracheophyta</taxon>
        <taxon>Spermatophyta</taxon>
        <taxon>Magnoliopsida</taxon>
        <taxon>eudicotyledons</taxon>
        <taxon>Gunneridae</taxon>
        <taxon>Pentapetalae</taxon>
        <taxon>rosids</taxon>
        <taxon>malvids</taxon>
        <taxon>Brassicales</taxon>
        <taxon>Brassicaceae</taxon>
        <taxon>Camelineae</taxon>
        <taxon>Arabidopsis</taxon>
    </lineage>
</organism>
<feature type="domain" description="C2H2-type" evidence="3">
    <location>
        <begin position="41"/>
        <end position="68"/>
    </location>
</feature>
<dbReference type="AlphaFoldDB" id="A0A7G2E717"/>
<feature type="compositionally biased region" description="Gly residues" evidence="2">
    <location>
        <begin position="386"/>
        <end position="398"/>
    </location>
</feature>
<dbReference type="SUPFAM" id="SSF57667">
    <property type="entry name" value="beta-beta-alpha zinc fingers"/>
    <property type="match status" value="1"/>
</dbReference>
<proteinExistence type="predicted"/>
<reference evidence="4 5" key="1">
    <citation type="submission" date="2020-09" db="EMBL/GenBank/DDBJ databases">
        <authorList>
            <person name="Ashkenazy H."/>
        </authorList>
    </citation>
    <scope>NUCLEOTIDE SEQUENCE [LARGE SCALE GENOMIC DNA]</scope>
    <source>
        <strain evidence="5">cv. Cdm-0</strain>
    </source>
</reference>
<dbReference type="PROSITE" id="PS50157">
    <property type="entry name" value="ZINC_FINGER_C2H2_2"/>
    <property type="match status" value="1"/>
</dbReference>
<accession>A0A7G2E717</accession>
<dbReference type="PANTHER" id="PTHR37708:SF2">
    <property type="entry name" value="HOMEOBOX HOX-B3-LIKE PROTEIN"/>
    <property type="match status" value="1"/>
</dbReference>
<protein>
    <submittedName>
        <fullName evidence="4">(thale cress) hypothetical protein</fullName>
    </submittedName>
</protein>
<name>A0A7G2E717_ARATH</name>
<dbReference type="GO" id="GO:0008270">
    <property type="term" value="F:zinc ion binding"/>
    <property type="evidence" value="ECO:0007669"/>
    <property type="project" value="UniProtKB-KW"/>
</dbReference>
<evidence type="ECO:0000259" key="3">
    <source>
        <dbReference type="PROSITE" id="PS50157"/>
    </source>
</evidence>
<dbReference type="PANTHER" id="PTHR37708">
    <property type="entry name" value="HOMEOBOX HOX-B3-LIKE PROTEIN"/>
    <property type="match status" value="1"/>
</dbReference>
<evidence type="ECO:0000313" key="5">
    <source>
        <dbReference type="Proteomes" id="UP000516314"/>
    </source>
</evidence>
<feature type="region of interest" description="Disordered" evidence="2">
    <location>
        <begin position="271"/>
        <end position="323"/>
    </location>
</feature>
<evidence type="ECO:0000313" key="4">
    <source>
        <dbReference type="EMBL" id="CAD5316501.1"/>
    </source>
</evidence>
<dbReference type="Gene3D" id="3.30.160.60">
    <property type="entry name" value="Classic Zinc Finger"/>
    <property type="match status" value="1"/>
</dbReference>
<sequence length="411" mass="45154">MATETSSLKLFGINLLETTSVQNQSSEPRPGSGSGSESRKYECQYCCREFANSQALGGHQNAHKKERQLLKRAQMLATRGLPRHHNFHPHTNPLLSAFAPQPHLLSQPHPPPHMMLSPSSSSSKWLYGEHMSSQNAVGYFHGGRGLYGGGMESMAGEVQTHAGSLPEMRRFAGDSDRSSGIKLENVSDTHPHKHLLSPNCLMLYTQQKLKLLVDNGDYGFERGSRYGEYARLRESKLRMKRDFEKILKEEQVRFGFTREEEIRVLPEKKTRFGFNPNQRKTSSSSSSSLAQSVPDFSSMIRKENRRPPVNSNLLPRRTELTPPSMKSRNAAVFAGSVIRGSVSASAGEKKGIGMMRKSYAAVDDLKKISMAAASAINGGGGKRRSIGGGGGRKSLGGGGGGRTILGYRQIY</sequence>
<evidence type="ECO:0000256" key="2">
    <source>
        <dbReference type="SAM" id="MobiDB-lite"/>
    </source>
</evidence>
<evidence type="ECO:0000256" key="1">
    <source>
        <dbReference type="PROSITE-ProRule" id="PRU00042"/>
    </source>
</evidence>
<dbReference type="InterPro" id="IPR013087">
    <property type="entry name" value="Znf_C2H2_type"/>
</dbReference>
<keyword evidence="1" id="KW-0863">Zinc-finger</keyword>
<dbReference type="PROSITE" id="PS00028">
    <property type="entry name" value="ZINC_FINGER_C2H2_1"/>
    <property type="match status" value="1"/>
</dbReference>
<keyword evidence="1" id="KW-0862">Zinc</keyword>
<dbReference type="InterPro" id="IPR036236">
    <property type="entry name" value="Znf_C2H2_sf"/>
</dbReference>
<dbReference type="Proteomes" id="UP000516314">
    <property type="component" value="Chromosome 1"/>
</dbReference>
<gene>
    <name evidence="4" type="ORF">AT9943_LOCUS4821</name>
</gene>